<name>A0A017SDL0_ASPRC</name>
<feature type="transmembrane region" description="Helical" evidence="1">
    <location>
        <begin position="65"/>
        <end position="82"/>
    </location>
</feature>
<feature type="transmembrane region" description="Helical" evidence="1">
    <location>
        <begin position="25"/>
        <end position="44"/>
    </location>
</feature>
<dbReference type="EMBL" id="KK088423">
    <property type="protein sequence ID" value="EYE95068.1"/>
    <property type="molecule type" value="Genomic_DNA"/>
</dbReference>
<evidence type="ECO:0000313" key="2">
    <source>
        <dbReference type="EMBL" id="EYE95068.1"/>
    </source>
</evidence>
<accession>A0A017SDL0</accession>
<keyword evidence="1" id="KW-0472">Membrane</keyword>
<sequence>MTGVFHNCVFACVFVIDSYPFISSFRFLFLSFLVYLHISGGSLLTENFKNSSLTLAKEQRADKGILLLFLLPYPGAFSSHIAPQSSFGLSAPASQFSFPRKDS</sequence>
<keyword evidence="1" id="KW-0812">Transmembrane</keyword>
<evidence type="ECO:0000256" key="1">
    <source>
        <dbReference type="SAM" id="Phobius"/>
    </source>
</evidence>
<dbReference type="Proteomes" id="UP000019804">
    <property type="component" value="Unassembled WGS sequence"/>
</dbReference>
<dbReference type="GeneID" id="63702727"/>
<keyword evidence="1" id="KW-1133">Transmembrane helix</keyword>
<dbReference type="AlphaFoldDB" id="A0A017SDL0"/>
<dbReference type="RefSeq" id="XP_040638756.1">
    <property type="nucleotide sequence ID" value="XM_040787603.1"/>
</dbReference>
<protein>
    <submittedName>
        <fullName evidence="2">Uncharacterized protein</fullName>
    </submittedName>
</protein>
<organism evidence="2 3">
    <name type="scientific">Aspergillus ruber (strain CBS 135680)</name>
    <dbReference type="NCBI Taxonomy" id="1388766"/>
    <lineage>
        <taxon>Eukaryota</taxon>
        <taxon>Fungi</taxon>
        <taxon>Dikarya</taxon>
        <taxon>Ascomycota</taxon>
        <taxon>Pezizomycotina</taxon>
        <taxon>Eurotiomycetes</taxon>
        <taxon>Eurotiomycetidae</taxon>
        <taxon>Eurotiales</taxon>
        <taxon>Aspergillaceae</taxon>
        <taxon>Aspergillus</taxon>
        <taxon>Aspergillus subgen. Aspergillus</taxon>
    </lineage>
</organism>
<dbReference type="HOGENOM" id="CLU_2263211_0_0_1"/>
<reference evidence="3" key="1">
    <citation type="journal article" date="2014" name="Nat. Commun.">
        <title>Genomic adaptations of the halophilic Dead Sea filamentous fungus Eurotium rubrum.</title>
        <authorList>
            <person name="Kis-Papo T."/>
            <person name="Weig A.R."/>
            <person name="Riley R."/>
            <person name="Persoh D."/>
            <person name="Salamov A."/>
            <person name="Sun H."/>
            <person name="Lipzen A."/>
            <person name="Wasser S.P."/>
            <person name="Rambold G."/>
            <person name="Grigoriev I.V."/>
            <person name="Nevo E."/>
        </authorList>
    </citation>
    <scope>NUCLEOTIDE SEQUENCE [LARGE SCALE GENOMIC DNA]</scope>
    <source>
        <strain evidence="3">CBS 135680</strain>
    </source>
</reference>
<gene>
    <name evidence="2" type="ORF">EURHEDRAFT_62120</name>
</gene>
<evidence type="ECO:0000313" key="3">
    <source>
        <dbReference type="Proteomes" id="UP000019804"/>
    </source>
</evidence>
<proteinExistence type="predicted"/>
<keyword evidence="3" id="KW-1185">Reference proteome</keyword>